<gene>
    <name evidence="9" type="primary">celB</name>
    <name evidence="9" type="ORF">BG04_3063</name>
</gene>
<organism evidence="9 10">
    <name type="scientific">Priestia megaterium (strain ATCC 14581 / DSM 32 / CCUG 1817 / JCM 2506 / NBRC 15308 / NCIMB 9376 / NCTC 10342 / NRRL B-14308 / VKM B-512 / Ford 19)</name>
    <name type="common">Bacillus megaterium</name>
    <dbReference type="NCBI Taxonomy" id="1348623"/>
    <lineage>
        <taxon>Bacteria</taxon>
        <taxon>Bacillati</taxon>
        <taxon>Bacillota</taxon>
        <taxon>Bacilli</taxon>
        <taxon>Bacillales</taxon>
        <taxon>Bacillaceae</taxon>
        <taxon>Priestia</taxon>
    </lineage>
</organism>
<dbReference type="NCBIfam" id="TIGR00359">
    <property type="entry name" value="cello_pts_IIC"/>
    <property type="match status" value="1"/>
</dbReference>
<evidence type="ECO:0000313" key="9">
    <source>
        <dbReference type="EMBL" id="AJI22196.1"/>
    </source>
</evidence>
<proteinExistence type="predicted"/>
<evidence type="ECO:0000256" key="2">
    <source>
        <dbReference type="ARBA" id="ARBA00022448"/>
    </source>
</evidence>
<dbReference type="GO" id="GO:0008982">
    <property type="term" value="F:protein-N(PI)-phosphohistidine-sugar phosphotransferase activity"/>
    <property type="evidence" value="ECO:0007669"/>
    <property type="project" value="UniProtKB-UniRule"/>
</dbReference>
<evidence type="ECO:0000256" key="8">
    <source>
        <dbReference type="PIRNR" id="PIRNR006351"/>
    </source>
</evidence>
<evidence type="ECO:0000256" key="6">
    <source>
        <dbReference type="ARBA" id="ARBA00022989"/>
    </source>
</evidence>
<keyword evidence="6" id="KW-1133">Transmembrane helix</keyword>
<dbReference type="GO" id="GO:1901264">
    <property type="term" value="P:carbohydrate derivative transport"/>
    <property type="evidence" value="ECO:0007669"/>
    <property type="project" value="TreeGrafter"/>
</dbReference>
<keyword evidence="7 8" id="KW-0472">Membrane</keyword>
<dbReference type="InterPro" id="IPR004501">
    <property type="entry name" value="PTS_EIIC_3"/>
</dbReference>
<comment type="subcellular location">
    <subcellularLocation>
        <location evidence="1">Cell membrane</location>
        <topology evidence="1">Multi-pass membrane protein</topology>
    </subcellularLocation>
</comment>
<keyword evidence="3 8" id="KW-1003">Cell membrane</keyword>
<keyword evidence="2 8" id="KW-0813">Transport</keyword>
<evidence type="ECO:0000256" key="7">
    <source>
        <dbReference type="ARBA" id="ARBA00023136"/>
    </source>
</evidence>
<dbReference type="PIRSF" id="PIRSF006351">
    <property type="entry name" value="PTS_EIIC-Cellobiose"/>
    <property type="match status" value="1"/>
</dbReference>
<dbReference type="PROSITE" id="PS51105">
    <property type="entry name" value="PTS_EIIC_TYPE_3"/>
    <property type="match status" value="1"/>
</dbReference>
<sequence length="452" mass="48352">MSKFNSMLESKVMPIAGKMAGQRHLQALRDGIVLTMPLIIIGSVFLILSNLPIPGYNDLMAGIFGKEWATKMAYPVGATFDIMALLACFGIAYRLAEKYGVDALSAGAISLAAFLLATPYKVSFLPSGAKEAILVDGGIPTALMGSKGLFVAMIVAILSTEIYRWFIQKDIIIKMPDGVPPAVGKSFAALIPGFTVIAFIWILRLLVEQTHFGSLHNIVGELLGKPLGVLGGSLGGTLVAELVIMLMWSCGLHGANIVGGIMAPIWYGAMDENRIAFANHEALPNIFTQQFFDIWINIGGSGATLALVVAMILKARSQQMKQLGKLGIGPALFNINEPIIFGLPMVMNPMMLIPFIITPLVTVVATYIAMSTGLVAKPAGIAVPWTMPPIISGYLATGGKLSGAVMQAINIGISVCIYYPFFRMWDKQKFTEENGIQPAAEGVPSDTKKDIV</sequence>
<evidence type="ECO:0000256" key="4">
    <source>
        <dbReference type="ARBA" id="ARBA00022597"/>
    </source>
</evidence>
<dbReference type="InterPro" id="IPR051088">
    <property type="entry name" value="PTS_Sugar-EIIC/EIIB"/>
</dbReference>
<reference evidence="9 10" key="1">
    <citation type="journal article" date="2015" name="Genome Announc.">
        <title>Complete genome sequences for 35 biothreat assay-relevant bacillus species.</title>
        <authorList>
            <person name="Johnson S.L."/>
            <person name="Daligault H.E."/>
            <person name="Davenport K.W."/>
            <person name="Jaissle J."/>
            <person name="Frey K.G."/>
            <person name="Ladner J.T."/>
            <person name="Broomall S.M."/>
            <person name="Bishop-Lilly K.A."/>
            <person name="Bruce D.C."/>
            <person name="Gibbons H.S."/>
            <person name="Coyne S.R."/>
            <person name="Lo C.C."/>
            <person name="Meincke L."/>
            <person name="Munk A.C."/>
            <person name="Koroleva G.I."/>
            <person name="Rosenzweig C.N."/>
            <person name="Palacios G.F."/>
            <person name="Redden C.L."/>
            <person name="Minogue T.D."/>
            <person name="Chain P.S."/>
        </authorList>
    </citation>
    <scope>NUCLEOTIDE SEQUENCE [LARGE SCALE GENOMIC DNA]</scope>
    <source>
        <strain evidence="10">ATCC 14581 / DSM 32 / JCM 2506 / NBRC 15308 / NCIMB 9376 / NCTC 10342 / NRRL B-14308 / VKM B-512</strain>
    </source>
</reference>
<dbReference type="InterPro" id="IPR004796">
    <property type="entry name" value="PTS_IIC_cello"/>
</dbReference>
<dbReference type="HOGENOM" id="CLU_029688_1_0_9"/>
<evidence type="ECO:0000313" key="10">
    <source>
        <dbReference type="Proteomes" id="UP000031829"/>
    </source>
</evidence>
<dbReference type="GO" id="GO:0009401">
    <property type="term" value="P:phosphoenolpyruvate-dependent sugar phosphotransferase system"/>
    <property type="evidence" value="ECO:0007669"/>
    <property type="project" value="InterPro"/>
</dbReference>
<protein>
    <recommendedName>
        <fullName evidence="8">Permease IIC component</fullName>
    </recommendedName>
</protein>
<dbReference type="KEGG" id="bmeg:BG04_3063"/>
<dbReference type="PANTHER" id="PTHR33989">
    <property type="match status" value="1"/>
</dbReference>
<dbReference type="EMBL" id="CP009920">
    <property type="protein sequence ID" value="AJI22196.1"/>
    <property type="molecule type" value="Genomic_DNA"/>
</dbReference>
<dbReference type="InterPro" id="IPR003352">
    <property type="entry name" value="PTS_EIIC"/>
</dbReference>
<dbReference type="RefSeq" id="WP_016763090.1">
    <property type="nucleotide sequence ID" value="NZ_BCVB01000007.1"/>
</dbReference>
<dbReference type="Pfam" id="PF02378">
    <property type="entry name" value="PTS_EIIC"/>
    <property type="match status" value="1"/>
</dbReference>
<dbReference type="NCBIfam" id="TIGR00410">
    <property type="entry name" value="lacE"/>
    <property type="match status" value="1"/>
</dbReference>
<dbReference type="Proteomes" id="UP000031829">
    <property type="component" value="Chromosome"/>
</dbReference>
<keyword evidence="4 8" id="KW-0762">Sugar transport</keyword>
<evidence type="ECO:0000256" key="3">
    <source>
        <dbReference type="ARBA" id="ARBA00022475"/>
    </source>
</evidence>
<accession>A0A0B6AF90</accession>
<dbReference type="PANTHER" id="PTHR33989:SF11">
    <property type="entry name" value="LICHENAN PERMEASE IIC COMPONENT"/>
    <property type="match status" value="1"/>
</dbReference>
<dbReference type="GeneID" id="93641127"/>
<name>A0A0B6AF90_PRIM2</name>
<dbReference type="GO" id="GO:0005886">
    <property type="term" value="C:plasma membrane"/>
    <property type="evidence" value="ECO:0007669"/>
    <property type="project" value="UniProtKB-SubCell"/>
</dbReference>
<keyword evidence="9" id="KW-0808">Transferase</keyword>
<evidence type="ECO:0000256" key="5">
    <source>
        <dbReference type="ARBA" id="ARBA00022692"/>
    </source>
</evidence>
<keyword evidence="5" id="KW-0812">Transmembrane</keyword>
<dbReference type="AlphaFoldDB" id="A0A0B6AF90"/>
<comment type="function">
    <text evidence="8">The phosphoenolpyruvate-dependent sugar phosphotransferase system (PTS), a major carbohydrate active -transport system, catalyzes the phosphorylation of incoming sugar substrates concomitant with their translocation across the cell membrane.</text>
</comment>
<evidence type="ECO:0000256" key="1">
    <source>
        <dbReference type="ARBA" id="ARBA00004651"/>
    </source>
</evidence>